<evidence type="ECO:0000256" key="1">
    <source>
        <dbReference type="SAM" id="MobiDB-lite"/>
    </source>
</evidence>
<accession>A0A813JLZ3</accession>
<feature type="compositionally biased region" description="Low complexity" evidence="1">
    <location>
        <begin position="1"/>
        <end position="31"/>
    </location>
</feature>
<name>A0A813JLZ3_POLGL</name>
<dbReference type="InterPro" id="IPR045864">
    <property type="entry name" value="aa-tRNA-synth_II/BPL/LPL"/>
</dbReference>
<protein>
    <submittedName>
        <fullName evidence="2">Uncharacterized protein</fullName>
    </submittedName>
</protein>
<dbReference type="AlphaFoldDB" id="A0A813JLZ3"/>
<feature type="non-terminal residue" evidence="2">
    <location>
        <position position="1"/>
    </location>
</feature>
<feature type="non-terminal residue" evidence="2">
    <location>
        <position position="184"/>
    </location>
</feature>
<proteinExistence type="predicted"/>
<feature type="region of interest" description="Disordered" evidence="1">
    <location>
        <begin position="1"/>
        <end position="33"/>
    </location>
</feature>
<dbReference type="Gene3D" id="3.30.930.10">
    <property type="entry name" value="Bira Bifunctional Protein, Domain 2"/>
    <property type="match status" value="1"/>
</dbReference>
<feature type="region of interest" description="Disordered" evidence="1">
    <location>
        <begin position="118"/>
        <end position="141"/>
    </location>
</feature>
<sequence>VEEQFASLSSSPASAPQGSSGAPASAGTSYAEGSQQGAASAEALREVLRNLRGLAQCVEGLLGAVTVDVLMPVDLAIYGDLAFRVLLHTPTTSRSTVVCVGGRVDRMVRHFAKLHGRQAISGESEGDSSPRRLGRQGHEKPSAVSAELAMDKLADALVQVAQATAAAGGGFFGSRQRGRATSTA</sequence>
<dbReference type="EMBL" id="CAJNNW010025700">
    <property type="protein sequence ID" value="CAE8678655.1"/>
    <property type="molecule type" value="Genomic_DNA"/>
</dbReference>
<evidence type="ECO:0000313" key="2">
    <source>
        <dbReference type="EMBL" id="CAE8678655.1"/>
    </source>
</evidence>
<reference evidence="2" key="1">
    <citation type="submission" date="2021-02" db="EMBL/GenBank/DDBJ databases">
        <authorList>
            <person name="Dougan E. K."/>
            <person name="Rhodes N."/>
            <person name="Thang M."/>
            <person name="Chan C."/>
        </authorList>
    </citation>
    <scope>NUCLEOTIDE SEQUENCE</scope>
</reference>
<gene>
    <name evidence="2" type="ORF">PGLA2088_LOCUS20924</name>
</gene>
<evidence type="ECO:0000313" key="3">
    <source>
        <dbReference type="Proteomes" id="UP000626109"/>
    </source>
</evidence>
<comment type="caution">
    <text evidence="2">The sequence shown here is derived from an EMBL/GenBank/DDBJ whole genome shotgun (WGS) entry which is preliminary data.</text>
</comment>
<dbReference type="Proteomes" id="UP000626109">
    <property type="component" value="Unassembled WGS sequence"/>
</dbReference>
<organism evidence="2 3">
    <name type="scientific">Polarella glacialis</name>
    <name type="common">Dinoflagellate</name>
    <dbReference type="NCBI Taxonomy" id="89957"/>
    <lineage>
        <taxon>Eukaryota</taxon>
        <taxon>Sar</taxon>
        <taxon>Alveolata</taxon>
        <taxon>Dinophyceae</taxon>
        <taxon>Suessiales</taxon>
        <taxon>Suessiaceae</taxon>
        <taxon>Polarella</taxon>
    </lineage>
</organism>